<keyword evidence="1" id="KW-1133">Transmembrane helix</keyword>
<name>A0A1B6I2H2_9HEMI</name>
<sequence length="344" mass="39656">MLNKGYICKEQFGFIPSRNTIQAVESVVSNVLDGFENRMICSATLIDLSKAFNCISHKLLLNKLEGYGVKGEELKLFSSYLNGRKQMVVQGRDKSDLKNVTIGVPQGSVLGPFLFVVAVNDFAHNIPCFSVLYADDTTLVSSNEKIDQLLINRRRLLDDANEWFRSNSLVVNRDKTENICFSLDNNNYDDLNFNPVKLLGIYLDSKLSWDVHVQMMCKKLARVIYLLRKLRFCVSMDMLMTAYYAFFNSLLMYGILLWGNSSAAQKAFIWQKKALRVIKGLPDRTSCRPLFKELQIMTLPSMYIYSCLLKCKENLETYQLRQNIHNYNTRNKGKLDMVNFRLEK</sequence>
<feature type="transmembrane region" description="Helical" evidence="1">
    <location>
        <begin position="238"/>
        <end position="259"/>
    </location>
</feature>
<accession>A0A1B6I2H2</accession>
<dbReference type="SUPFAM" id="SSF56672">
    <property type="entry name" value="DNA/RNA polymerases"/>
    <property type="match status" value="1"/>
</dbReference>
<evidence type="ECO:0000313" key="3">
    <source>
        <dbReference type="EMBL" id="JAS81131.1"/>
    </source>
</evidence>
<dbReference type="PANTHER" id="PTHR33332">
    <property type="entry name" value="REVERSE TRANSCRIPTASE DOMAIN-CONTAINING PROTEIN"/>
    <property type="match status" value="1"/>
</dbReference>
<evidence type="ECO:0000259" key="2">
    <source>
        <dbReference type="PROSITE" id="PS50878"/>
    </source>
</evidence>
<proteinExistence type="predicted"/>
<evidence type="ECO:0000256" key="1">
    <source>
        <dbReference type="SAM" id="Phobius"/>
    </source>
</evidence>
<organism evidence="3">
    <name type="scientific">Homalodisca liturata</name>
    <dbReference type="NCBI Taxonomy" id="320908"/>
    <lineage>
        <taxon>Eukaryota</taxon>
        <taxon>Metazoa</taxon>
        <taxon>Ecdysozoa</taxon>
        <taxon>Arthropoda</taxon>
        <taxon>Hexapoda</taxon>
        <taxon>Insecta</taxon>
        <taxon>Pterygota</taxon>
        <taxon>Neoptera</taxon>
        <taxon>Paraneoptera</taxon>
        <taxon>Hemiptera</taxon>
        <taxon>Auchenorrhyncha</taxon>
        <taxon>Membracoidea</taxon>
        <taxon>Cicadellidae</taxon>
        <taxon>Cicadellinae</taxon>
        <taxon>Proconiini</taxon>
        <taxon>Homalodisca</taxon>
    </lineage>
</organism>
<dbReference type="InterPro" id="IPR043502">
    <property type="entry name" value="DNA/RNA_pol_sf"/>
</dbReference>
<feature type="non-terminal residue" evidence="3">
    <location>
        <position position="344"/>
    </location>
</feature>
<keyword evidence="1" id="KW-0472">Membrane</keyword>
<keyword evidence="1" id="KW-0812">Transmembrane</keyword>
<dbReference type="PROSITE" id="PS50878">
    <property type="entry name" value="RT_POL"/>
    <property type="match status" value="1"/>
</dbReference>
<dbReference type="InterPro" id="IPR000477">
    <property type="entry name" value="RT_dom"/>
</dbReference>
<protein>
    <recommendedName>
        <fullName evidence="2">Reverse transcriptase domain-containing protein</fullName>
    </recommendedName>
</protein>
<reference evidence="3" key="1">
    <citation type="submission" date="2015-11" db="EMBL/GenBank/DDBJ databases">
        <title>De novo transcriptome assembly of four potential Pierce s Disease insect vectors from Arizona vineyards.</title>
        <authorList>
            <person name="Tassone E.E."/>
        </authorList>
    </citation>
    <scope>NUCLEOTIDE SEQUENCE</scope>
</reference>
<gene>
    <name evidence="4" type="ORF">g.12987</name>
    <name evidence="3" type="ORF">g.12988</name>
</gene>
<dbReference type="AlphaFoldDB" id="A0A1B6I2H2"/>
<feature type="domain" description="Reverse transcriptase" evidence="2">
    <location>
        <begin position="1"/>
        <end position="203"/>
    </location>
</feature>
<dbReference type="GO" id="GO:0071897">
    <property type="term" value="P:DNA biosynthetic process"/>
    <property type="evidence" value="ECO:0007669"/>
    <property type="project" value="UniProtKB-ARBA"/>
</dbReference>
<evidence type="ECO:0000313" key="4">
    <source>
        <dbReference type="EMBL" id="JAS96777.1"/>
    </source>
</evidence>
<dbReference type="Pfam" id="PF00078">
    <property type="entry name" value="RVT_1"/>
    <property type="match status" value="1"/>
</dbReference>
<dbReference type="EMBL" id="GECU01010929">
    <property type="protein sequence ID" value="JAS96777.1"/>
    <property type="molecule type" value="Transcribed_RNA"/>
</dbReference>
<dbReference type="EMBL" id="GECU01026575">
    <property type="protein sequence ID" value="JAS81131.1"/>
    <property type="molecule type" value="Transcribed_RNA"/>
</dbReference>